<dbReference type="PROSITE" id="PS50887">
    <property type="entry name" value="GGDEF"/>
    <property type="match status" value="1"/>
</dbReference>
<dbReference type="Pfam" id="PF08447">
    <property type="entry name" value="PAS_3"/>
    <property type="match status" value="1"/>
</dbReference>
<proteinExistence type="predicted"/>
<dbReference type="InterPro" id="IPR033479">
    <property type="entry name" value="dCache_1"/>
</dbReference>
<dbReference type="CDD" id="cd12915">
    <property type="entry name" value="PDC2_DGC_like"/>
    <property type="match status" value="1"/>
</dbReference>
<dbReference type="Gene3D" id="3.30.450.20">
    <property type="entry name" value="PAS domain"/>
    <property type="match status" value="3"/>
</dbReference>
<comment type="subcellular location">
    <subcellularLocation>
        <location evidence="1">Cell membrane</location>
        <topology evidence="1">Multi-pass membrane protein</topology>
    </subcellularLocation>
</comment>
<dbReference type="Pfam" id="PF02743">
    <property type="entry name" value="dCache_1"/>
    <property type="match status" value="1"/>
</dbReference>
<dbReference type="CDD" id="cd01948">
    <property type="entry name" value="EAL"/>
    <property type="match status" value="1"/>
</dbReference>
<dbReference type="Proteomes" id="UP000534783">
    <property type="component" value="Unassembled WGS sequence"/>
</dbReference>
<evidence type="ECO:0000313" key="12">
    <source>
        <dbReference type="Proteomes" id="UP000534783"/>
    </source>
</evidence>
<dbReference type="RefSeq" id="WP_168063547.1">
    <property type="nucleotide sequence ID" value="NZ_VTOW01000008.1"/>
</dbReference>
<dbReference type="SUPFAM" id="SSF55073">
    <property type="entry name" value="Nucleotide cyclase"/>
    <property type="match status" value="1"/>
</dbReference>
<dbReference type="InterPro" id="IPR001633">
    <property type="entry name" value="EAL_dom"/>
</dbReference>
<dbReference type="Gene3D" id="3.30.70.270">
    <property type="match status" value="1"/>
</dbReference>
<feature type="domain" description="PAC" evidence="8">
    <location>
        <begin position="388"/>
        <end position="440"/>
    </location>
</feature>
<dbReference type="FunFam" id="3.30.70.270:FF:000001">
    <property type="entry name" value="Diguanylate cyclase domain protein"/>
    <property type="match status" value="1"/>
</dbReference>
<dbReference type="InterPro" id="IPR035965">
    <property type="entry name" value="PAS-like_dom_sf"/>
</dbReference>
<dbReference type="GO" id="GO:0071111">
    <property type="term" value="F:cyclic-guanylate-specific phosphodiesterase activity"/>
    <property type="evidence" value="ECO:0007669"/>
    <property type="project" value="UniProtKB-EC"/>
</dbReference>
<evidence type="ECO:0000256" key="3">
    <source>
        <dbReference type="ARBA" id="ARBA00022692"/>
    </source>
</evidence>
<evidence type="ECO:0000259" key="8">
    <source>
        <dbReference type="PROSITE" id="PS50113"/>
    </source>
</evidence>
<dbReference type="SMART" id="SM00052">
    <property type="entry name" value="EAL"/>
    <property type="match status" value="1"/>
</dbReference>
<evidence type="ECO:0000256" key="4">
    <source>
        <dbReference type="ARBA" id="ARBA00022989"/>
    </source>
</evidence>
<dbReference type="SMART" id="SM00086">
    <property type="entry name" value="PAC"/>
    <property type="match status" value="1"/>
</dbReference>
<dbReference type="InterPro" id="IPR013655">
    <property type="entry name" value="PAS_fold_3"/>
</dbReference>
<dbReference type="AlphaFoldDB" id="A0A7X6DUE0"/>
<dbReference type="PANTHER" id="PTHR44757">
    <property type="entry name" value="DIGUANYLATE CYCLASE DGCP"/>
    <property type="match status" value="1"/>
</dbReference>
<organism evidence="11 12">
    <name type="scientific">Candidatus Manganitrophus noduliformans</name>
    <dbReference type="NCBI Taxonomy" id="2606439"/>
    <lineage>
        <taxon>Bacteria</taxon>
        <taxon>Pseudomonadati</taxon>
        <taxon>Nitrospirota</taxon>
        <taxon>Nitrospiria</taxon>
        <taxon>Candidatus Troglogloeales</taxon>
        <taxon>Candidatus Manganitrophaceae</taxon>
        <taxon>Candidatus Manganitrophus</taxon>
    </lineage>
</organism>
<dbReference type="CDD" id="cd01949">
    <property type="entry name" value="GGDEF"/>
    <property type="match status" value="1"/>
</dbReference>
<dbReference type="NCBIfam" id="TIGR00254">
    <property type="entry name" value="GGDEF"/>
    <property type="match status" value="1"/>
</dbReference>
<dbReference type="InterPro" id="IPR052155">
    <property type="entry name" value="Biofilm_reg_signaling"/>
</dbReference>
<accession>A0A7X6DUE0</accession>
<dbReference type="Pfam" id="PF00563">
    <property type="entry name" value="EAL"/>
    <property type="match status" value="1"/>
</dbReference>
<comment type="caution">
    <text evidence="11">The sequence shown here is derived from an EMBL/GenBank/DDBJ whole genome shotgun (WGS) entry which is preliminary data.</text>
</comment>
<dbReference type="SUPFAM" id="SSF141868">
    <property type="entry name" value="EAL domain-like"/>
    <property type="match status" value="1"/>
</dbReference>
<evidence type="ECO:0000256" key="6">
    <source>
        <dbReference type="ARBA" id="ARBA00051114"/>
    </source>
</evidence>
<dbReference type="EMBL" id="VTOW01000008">
    <property type="protein sequence ID" value="NKE73588.1"/>
    <property type="molecule type" value="Genomic_DNA"/>
</dbReference>
<keyword evidence="3" id="KW-0812">Transmembrane</keyword>
<evidence type="ECO:0000259" key="9">
    <source>
        <dbReference type="PROSITE" id="PS50883"/>
    </source>
</evidence>
<dbReference type="InterPro" id="IPR043128">
    <property type="entry name" value="Rev_trsase/Diguanyl_cyclase"/>
</dbReference>
<evidence type="ECO:0000256" key="5">
    <source>
        <dbReference type="ARBA" id="ARBA00023136"/>
    </source>
</evidence>
<feature type="domain" description="PAS" evidence="7">
    <location>
        <begin position="313"/>
        <end position="385"/>
    </location>
</feature>
<evidence type="ECO:0000313" key="11">
    <source>
        <dbReference type="EMBL" id="NKE73588.1"/>
    </source>
</evidence>
<dbReference type="InterPro" id="IPR000700">
    <property type="entry name" value="PAS-assoc_C"/>
</dbReference>
<dbReference type="Pfam" id="PF00990">
    <property type="entry name" value="GGDEF"/>
    <property type="match status" value="1"/>
</dbReference>
<dbReference type="GO" id="GO:0005886">
    <property type="term" value="C:plasma membrane"/>
    <property type="evidence" value="ECO:0007669"/>
    <property type="project" value="UniProtKB-SubCell"/>
</dbReference>
<dbReference type="PANTHER" id="PTHR44757:SF2">
    <property type="entry name" value="BIOFILM ARCHITECTURE MAINTENANCE PROTEIN MBAA"/>
    <property type="match status" value="1"/>
</dbReference>
<dbReference type="InterPro" id="IPR035919">
    <property type="entry name" value="EAL_sf"/>
</dbReference>
<sequence>MRSFFLPSLRARLLLLVCLAVVPALALALSTASEQRRLATIEVQDNALRLARLAASSQEGLFEGAHQLLVTLSHLSEVRRGDAASCSRLFADLVKAYPLYVGFGVIQADGNIFCSSTPFPRPLTVADREYFQRAIQTRSLAVGEYQIGRVSGKPSVNFGYPIFDDAGEIRGVAVAALDLSRLSEMVKKAKLPSGAMLTMTDRNGIVLVRYPDSDKWIGQPAPESQNIQVILSQGGRGEASGPAGVPHLFGVTRLTGTGGEFYISVAVPKEEAFADADQILTRNLLWIGFAGLMALAAVRIGGDRLILREFDALEARYRALVEHIPAGTFLTTLDERTLYVSPQIERMFNIPASVWMSEPRYWIKQVDPVDQEQVVAELHRFLTDGEPFNSDYRMRTADGRLIWVHAEAVLVRDESGRPQCIQGIVLDITAHKREADLREHQALHDALTNLPNRVLLRDRLEQAILTRQRGEKPLALLIMDLNRFREVNDTLGHHHGDLLLKQVGSRLKEIVRMTDTVARLGGDEFAILLPGESAEGAVMASEKILKTLERPFSLEGQTVDVGASIGIALCPDHGSEADLLIQRADVAMYAAKESGNSHAVYASERDPHTTRRLALLSGLRQAIQKNQLFLLYQPKIDLRTSRPIGVEALVRWQHPDLGPVAPDQFIPLAEQTGLIKPLTLWVLEEALRQCRTWRDEGLEVRVAVNLSARNLQDPHLCEEVTWLLEAYDLPADLLELEITESFLMADPVRAMEILSELNGKGIHLAIDDFGIGYSSLGYLKRLPAAVIKIDKSFVKGLAEDKDDAMIVRSTIDLAHNLGRKVVAEGVESKEICEVLASLGCDAAQGYYFSRPIPPKDLSNWFKNLPNG</sequence>
<dbReference type="SMART" id="SM00267">
    <property type="entry name" value="GGDEF"/>
    <property type="match status" value="1"/>
</dbReference>
<reference evidence="11 12" key="1">
    <citation type="journal article" date="2020" name="Nature">
        <title>Bacterial chemolithoautotrophy via manganese oxidation.</title>
        <authorList>
            <person name="Yu H."/>
            <person name="Leadbetter J.R."/>
        </authorList>
    </citation>
    <scope>NUCLEOTIDE SEQUENCE [LARGE SCALE GENOMIC DNA]</scope>
    <source>
        <strain evidence="11 12">Mn-1</strain>
    </source>
</reference>
<evidence type="ECO:0000259" key="10">
    <source>
        <dbReference type="PROSITE" id="PS50887"/>
    </source>
</evidence>
<dbReference type="PROSITE" id="PS50113">
    <property type="entry name" value="PAC"/>
    <property type="match status" value="1"/>
</dbReference>
<dbReference type="InterPro" id="IPR000160">
    <property type="entry name" value="GGDEF_dom"/>
</dbReference>
<dbReference type="CDD" id="cd12914">
    <property type="entry name" value="PDC1_DGC_like"/>
    <property type="match status" value="1"/>
</dbReference>
<comment type="catalytic activity">
    <reaction evidence="6">
        <text>3',3'-c-di-GMP + H2O = 5'-phosphoguanylyl(3'-&gt;5')guanosine + H(+)</text>
        <dbReference type="Rhea" id="RHEA:24902"/>
        <dbReference type="ChEBI" id="CHEBI:15377"/>
        <dbReference type="ChEBI" id="CHEBI:15378"/>
        <dbReference type="ChEBI" id="CHEBI:58754"/>
        <dbReference type="ChEBI" id="CHEBI:58805"/>
        <dbReference type="EC" id="3.1.4.52"/>
    </reaction>
    <physiologicalReaction direction="left-to-right" evidence="6">
        <dbReference type="Rhea" id="RHEA:24903"/>
    </physiologicalReaction>
</comment>
<feature type="domain" description="EAL" evidence="9">
    <location>
        <begin position="612"/>
        <end position="865"/>
    </location>
</feature>
<dbReference type="Gene3D" id="3.20.20.450">
    <property type="entry name" value="EAL domain"/>
    <property type="match status" value="1"/>
</dbReference>
<dbReference type="FunFam" id="3.20.20.450:FF:000001">
    <property type="entry name" value="Cyclic di-GMP phosphodiesterase yahA"/>
    <property type="match status" value="1"/>
</dbReference>
<keyword evidence="5" id="KW-0472">Membrane</keyword>
<keyword evidence="4" id="KW-1133">Transmembrane helix</keyword>
<name>A0A7X6DUE0_9BACT</name>
<dbReference type="SUPFAM" id="SSF55785">
    <property type="entry name" value="PYP-like sensor domain (PAS domain)"/>
    <property type="match status" value="1"/>
</dbReference>
<gene>
    <name evidence="11" type="ORF">MNODULE_22790</name>
</gene>
<dbReference type="SMART" id="SM00091">
    <property type="entry name" value="PAS"/>
    <property type="match status" value="1"/>
</dbReference>
<dbReference type="InterPro" id="IPR029787">
    <property type="entry name" value="Nucleotide_cyclase"/>
</dbReference>
<dbReference type="InterPro" id="IPR000014">
    <property type="entry name" value="PAS"/>
</dbReference>
<dbReference type="PROSITE" id="PS50112">
    <property type="entry name" value="PAS"/>
    <property type="match status" value="1"/>
</dbReference>
<protein>
    <submittedName>
        <fullName evidence="11">EAL domain-containing protein</fullName>
    </submittedName>
</protein>
<keyword evidence="12" id="KW-1185">Reference proteome</keyword>
<feature type="domain" description="GGDEF" evidence="10">
    <location>
        <begin position="472"/>
        <end position="604"/>
    </location>
</feature>
<dbReference type="NCBIfam" id="TIGR00229">
    <property type="entry name" value="sensory_box"/>
    <property type="match status" value="1"/>
</dbReference>
<evidence type="ECO:0000256" key="1">
    <source>
        <dbReference type="ARBA" id="ARBA00004651"/>
    </source>
</evidence>
<dbReference type="InterPro" id="IPR001610">
    <property type="entry name" value="PAC"/>
</dbReference>
<evidence type="ECO:0000256" key="2">
    <source>
        <dbReference type="ARBA" id="ARBA00022475"/>
    </source>
</evidence>
<dbReference type="CDD" id="cd00130">
    <property type="entry name" value="PAS"/>
    <property type="match status" value="1"/>
</dbReference>
<dbReference type="PROSITE" id="PS50883">
    <property type="entry name" value="EAL"/>
    <property type="match status" value="1"/>
</dbReference>
<evidence type="ECO:0000259" key="7">
    <source>
        <dbReference type="PROSITE" id="PS50112"/>
    </source>
</evidence>
<dbReference type="GO" id="GO:0071732">
    <property type="term" value="P:cellular response to nitric oxide"/>
    <property type="evidence" value="ECO:0007669"/>
    <property type="project" value="UniProtKB-ARBA"/>
</dbReference>
<keyword evidence="2" id="KW-1003">Cell membrane</keyword>